<name>A0ABR4BY43_9HELO</name>
<accession>A0ABR4BY43</accession>
<comment type="caution">
    <text evidence="1">The sequence shown here is derived from an EMBL/GenBank/DDBJ whole genome shotgun (WGS) entry which is preliminary data.</text>
</comment>
<sequence>MASASALLSDSTAYLNDLALSLT</sequence>
<evidence type="ECO:0000313" key="1">
    <source>
        <dbReference type="EMBL" id="KAL2062568.1"/>
    </source>
</evidence>
<dbReference type="EMBL" id="JAZHXI010000016">
    <property type="protein sequence ID" value="KAL2062568.1"/>
    <property type="molecule type" value="Genomic_DNA"/>
</dbReference>
<dbReference type="Proteomes" id="UP001595075">
    <property type="component" value="Unassembled WGS sequence"/>
</dbReference>
<protein>
    <submittedName>
        <fullName evidence="1">Uncharacterized protein</fullName>
    </submittedName>
</protein>
<keyword evidence="2" id="KW-1185">Reference proteome</keyword>
<reference evidence="1 2" key="1">
    <citation type="journal article" date="2024" name="Commun. Biol.">
        <title>Comparative genomic analysis of thermophilic fungi reveals convergent evolutionary adaptations and gene losses.</title>
        <authorList>
            <person name="Steindorff A.S."/>
            <person name="Aguilar-Pontes M.V."/>
            <person name="Robinson A.J."/>
            <person name="Andreopoulos B."/>
            <person name="LaButti K."/>
            <person name="Kuo A."/>
            <person name="Mondo S."/>
            <person name="Riley R."/>
            <person name="Otillar R."/>
            <person name="Haridas S."/>
            <person name="Lipzen A."/>
            <person name="Grimwood J."/>
            <person name="Schmutz J."/>
            <person name="Clum A."/>
            <person name="Reid I.D."/>
            <person name="Moisan M.C."/>
            <person name="Butler G."/>
            <person name="Nguyen T.T.M."/>
            <person name="Dewar K."/>
            <person name="Conant G."/>
            <person name="Drula E."/>
            <person name="Henrissat B."/>
            <person name="Hansel C."/>
            <person name="Singer S."/>
            <person name="Hutchinson M.I."/>
            <person name="de Vries R.P."/>
            <person name="Natvig D.O."/>
            <person name="Powell A.J."/>
            <person name="Tsang A."/>
            <person name="Grigoriev I.V."/>
        </authorList>
    </citation>
    <scope>NUCLEOTIDE SEQUENCE [LARGE SCALE GENOMIC DNA]</scope>
    <source>
        <strain evidence="1 2">CBS 494.80</strain>
    </source>
</reference>
<proteinExistence type="predicted"/>
<organism evidence="1 2">
    <name type="scientific">Oculimacula yallundae</name>
    <dbReference type="NCBI Taxonomy" id="86028"/>
    <lineage>
        <taxon>Eukaryota</taxon>
        <taxon>Fungi</taxon>
        <taxon>Dikarya</taxon>
        <taxon>Ascomycota</taxon>
        <taxon>Pezizomycotina</taxon>
        <taxon>Leotiomycetes</taxon>
        <taxon>Helotiales</taxon>
        <taxon>Ploettnerulaceae</taxon>
        <taxon>Oculimacula</taxon>
    </lineage>
</organism>
<gene>
    <name evidence="1" type="ORF">VTL71DRAFT_5640</name>
</gene>
<evidence type="ECO:0000313" key="2">
    <source>
        <dbReference type="Proteomes" id="UP001595075"/>
    </source>
</evidence>